<dbReference type="RefSeq" id="WP_146174428.1">
    <property type="nucleotide sequence ID" value="NZ_JAKUCO010000030.1"/>
</dbReference>
<reference evidence="1 2" key="1">
    <citation type="submission" date="2024-01" db="EMBL/GenBank/DDBJ databases">
        <title>The diversity of rhizobia nodulating Mimosa spp. in eleven states of Brazil covering several biomes is determined by host plant, location, and edaphic factors.</title>
        <authorList>
            <person name="Rouws L."/>
            <person name="Barauna A."/>
            <person name="Beukes C."/>
            <person name="De Faria S.M."/>
            <person name="Gross E."/>
            <person name="Dos Reis Junior F.B."/>
            <person name="Simon M."/>
            <person name="Maluk M."/>
            <person name="Odee D.W."/>
            <person name="Kenicer G."/>
            <person name="Young J.P.W."/>
            <person name="Reis V.M."/>
            <person name="Zilli J."/>
            <person name="James E.K."/>
        </authorList>
    </citation>
    <scope>NUCLEOTIDE SEQUENCE [LARGE SCALE GENOMIC DNA]</scope>
    <source>
        <strain evidence="1 2">JHI1651</strain>
    </source>
</reference>
<proteinExistence type="predicted"/>
<evidence type="ECO:0000313" key="2">
    <source>
        <dbReference type="Proteomes" id="UP001462961"/>
    </source>
</evidence>
<name>A0ABV0E4C6_9BURK</name>
<dbReference type="EMBL" id="JAYLVJ010000042">
    <property type="protein sequence ID" value="MEO1757773.1"/>
    <property type="molecule type" value="Genomic_DNA"/>
</dbReference>
<gene>
    <name evidence="1" type="ORF">VOI32_28010</name>
</gene>
<comment type="caution">
    <text evidence="1">The sequence shown here is derived from an EMBL/GenBank/DDBJ whole genome shotgun (WGS) entry which is preliminary data.</text>
</comment>
<organism evidence="1 2">
    <name type="scientific">Paraburkholderia caribensis</name>
    <dbReference type="NCBI Taxonomy" id="75105"/>
    <lineage>
        <taxon>Bacteria</taxon>
        <taxon>Pseudomonadati</taxon>
        <taxon>Pseudomonadota</taxon>
        <taxon>Betaproteobacteria</taxon>
        <taxon>Burkholderiales</taxon>
        <taxon>Burkholderiaceae</taxon>
        <taxon>Paraburkholderia</taxon>
    </lineage>
</organism>
<keyword evidence="2" id="KW-1185">Reference proteome</keyword>
<accession>A0ABV0E4C6</accession>
<protein>
    <submittedName>
        <fullName evidence="1">Uncharacterized protein</fullName>
    </submittedName>
</protein>
<sequence>MARKFNNPNELIAILEKLGLLDEFDEKVEEQKLEVRKKLLRDRFILRSERDKVMPGLVKEAEEATKAFKLGEENQLKLRQAMNDANLRVYGATLSYCEDKLNFDIEKAAPQFMQDAFDQLGEIRDFLRGAVRSWRVSEPDGWNHRSIDMSNVEQIAALRTKCEAGQEKIREWMYDVDTPVEEQRKCCGKVVAICLEATHPQLKDYPGFLAYQEKKDKSKK</sequence>
<evidence type="ECO:0000313" key="1">
    <source>
        <dbReference type="EMBL" id="MEO1757773.1"/>
    </source>
</evidence>
<dbReference type="Proteomes" id="UP001462961">
    <property type="component" value="Unassembled WGS sequence"/>
</dbReference>